<evidence type="ECO:0000256" key="1">
    <source>
        <dbReference type="ARBA" id="ARBA00022679"/>
    </source>
</evidence>
<keyword evidence="3" id="KW-0418">Kinase</keyword>
<dbReference type="PROSITE" id="PS00107">
    <property type="entry name" value="PROTEIN_KINASE_ATP"/>
    <property type="match status" value="1"/>
</dbReference>
<evidence type="ECO:0000256" key="4">
    <source>
        <dbReference type="ARBA" id="ARBA00022840"/>
    </source>
</evidence>
<feature type="compositionally biased region" description="Low complexity" evidence="6">
    <location>
        <begin position="346"/>
        <end position="357"/>
    </location>
</feature>
<dbReference type="Pfam" id="PF00652">
    <property type="entry name" value="Ricin_B_lectin"/>
    <property type="match status" value="1"/>
</dbReference>
<evidence type="ECO:0000256" key="7">
    <source>
        <dbReference type="SAM" id="Phobius"/>
    </source>
</evidence>
<dbReference type="PANTHER" id="PTHR43289">
    <property type="entry name" value="MITOGEN-ACTIVATED PROTEIN KINASE KINASE KINASE 20-RELATED"/>
    <property type="match status" value="1"/>
</dbReference>
<feature type="binding site" evidence="5">
    <location>
        <position position="43"/>
    </location>
    <ligand>
        <name>ATP</name>
        <dbReference type="ChEBI" id="CHEBI:30616"/>
    </ligand>
</feature>
<dbReference type="EMBL" id="BOMB01000010">
    <property type="protein sequence ID" value="GID10865.1"/>
    <property type="molecule type" value="Genomic_DNA"/>
</dbReference>
<reference evidence="9" key="1">
    <citation type="submission" date="2021-01" db="EMBL/GenBank/DDBJ databases">
        <title>Whole genome shotgun sequence of Actinocatenispora rupis NBRC 107355.</title>
        <authorList>
            <person name="Komaki H."/>
            <person name="Tamura T."/>
        </authorList>
    </citation>
    <scope>NUCLEOTIDE SEQUENCE</scope>
    <source>
        <strain evidence="9">NBRC 107355</strain>
    </source>
</reference>
<feature type="region of interest" description="Disordered" evidence="6">
    <location>
        <begin position="337"/>
        <end position="365"/>
    </location>
</feature>
<dbReference type="SUPFAM" id="SSF56112">
    <property type="entry name" value="Protein kinase-like (PK-like)"/>
    <property type="match status" value="1"/>
</dbReference>
<keyword evidence="4 5" id="KW-0067">ATP-binding</keyword>
<evidence type="ECO:0000256" key="3">
    <source>
        <dbReference type="ARBA" id="ARBA00022777"/>
    </source>
</evidence>
<dbReference type="GO" id="GO:0004674">
    <property type="term" value="F:protein serine/threonine kinase activity"/>
    <property type="evidence" value="ECO:0007669"/>
    <property type="project" value="TreeGrafter"/>
</dbReference>
<evidence type="ECO:0000259" key="8">
    <source>
        <dbReference type="PROSITE" id="PS50011"/>
    </source>
</evidence>
<feature type="region of interest" description="Disordered" evidence="6">
    <location>
        <begin position="406"/>
        <end position="438"/>
    </location>
</feature>
<dbReference type="RefSeq" id="WP_239076538.1">
    <property type="nucleotide sequence ID" value="NZ_BAAAZM010000004.1"/>
</dbReference>
<feature type="transmembrane region" description="Helical" evidence="7">
    <location>
        <begin position="374"/>
        <end position="399"/>
    </location>
</feature>
<sequence length="562" mass="56711">MRPLGPSERTAVGPYRLLAELGRGGMGQVCLGAGPDGRLVAVKLIHDQLAADPGFRERFRREVDASRRVSGAHTAAVIDADPDAATPWLASVFVPGPALRDAVAAAGPMSEDSVLRLAAGLASALITIHGAGLVHRDLNPGNVLLTDDGVRVIDFGIAHAADSTAVAGLTRAGSVVGAPGYMSPERARGLPTGPASDMFSVGCVLALACTGVDLFDGDAAPRVLERIVHTEPDLSAVPPRVRRLVAPCLAKDPARRPTAAQLRELAGAIVPAAQPWPAGVHGLIARQRADLARLLDTGTVAGTTTVVPAVGEPGGAAVVGAGAGGAGAGTSGVGSGGTGAGGGFPRGVAAVGPAPGTEEPGERQPAARRSRLRLVFWLCAAGTAVVLLATLGIGIGWTLATTDRGAAASGQHRRTASPTPSPTSPSPSTAPTTPAPVAGPVHGLGGLCLDVHDAATDNGTAVQVYHCNGTDAQNWLFGADGTLRSLGKCLDATGGATDNGTKVQLYDCNGTPAQQWTARDGQLVNTKSGRCLDATDSSTEDGTQAQIWDCTGGENQQWQLPS</sequence>
<evidence type="ECO:0000256" key="6">
    <source>
        <dbReference type="SAM" id="MobiDB-lite"/>
    </source>
</evidence>
<evidence type="ECO:0000313" key="9">
    <source>
        <dbReference type="EMBL" id="GID10865.1"/>
    </source>
</evidence>
<dbReference type="PROSITE" id="PS50011">
    <property type="entry name" value="PROTEIN_KINASE_DOM"/>
    <property type="match status" value="1"/>
</dbReference>
<keyword evidence="1" id="KW-0808">Transferase</keyword>
<evidence type="ECO:0000313" key="10">
    <source>
        <dbReference type="Proteomes" id="UP000612808"/>
    </source>
</evidence>
<keyword evidence="7" id="KW-0472">Membrane</keyword>
<dbReference type="Proteomes" id="UP000612808">
    <property type="component" value="Unassembled WGS sequence"/>
</dbReference>
<organism evidence="9 10">
    <name type="scientific">Actinocatenispora rupis</name>
    <dbReference type="NCBI Taxonomy" id="519421"/>
    <lineage>
        <taxon>Bacteria</taxon>
        <taxon>Bacillati</taxon>
        <taxon>Actinomycetota</taxon>
        <taxon>Actinomycetes</taxon>
        <taxon>Micromonosporales</taxon>
        <taxon>Micromonosporaceae</taxon>
        <taxon>Actinocatenispora</taxon>
    </lineage>
</organism>
<dbReference type="Gene3D" id="3.30.200.20">
    <property type="entry name" value="Phosphorylase Kinase, domain 1"/>
    <property type="match status" value="1"/>
</dbReference>
<dbReference type="SMART" id="SM00458">
    <property type="entry name" value="RICIN"/>
    <property type="match status" value="1"/>
</dbReference>
<dbReference type="PROSITE" id="PS50231">
    <property type="entry name" value="RICIN_B_LECTIN"/>
    <property type="match status" value="1"/>
</dbReference>
<accession>A0A8J3NBJ7</accession>
<keyword evidence="7" id="KW-0812">Transmembrane</keyword>
<dbReference type="Gene3D" id="2.80.10.50">
    <property type="match status" value="2"/>
</dbReference>
<dbReference type="InterPro" id="IPR017441">
    <property type="entry name" value="Protein_kinase_ATP_BS"/>
</dbReference>
<dbReference type="CDD" id="cd14014">
    <property type="entry name" value="STKc_PknB_like"/>
    <property type="match status" value="1"/>
</dbReference>
<protein>
    <recommendedName>
        <fullName evidence="8">Protein kinase domain-containing protein</fullName>
    </recommendedName>
</protein>
<feature type="compositionally biased region" description="Low complexity" evidence="6">
    <location>
        <begin position="426"/>
        <end position="436"/>
    </location>
</feature>
<dbReference type="Gene3D" id="1.10.510.10">
    <property type="entry name" value="Transferase(Phosphotransferase) domain 1"/>
    <property type="match status" value="1"/>
</dbReference>
<keyword evidence="2 5" id="KW-0547">Nucleotide-binding</keyword>
<dbReference type="InterPro" id="IPR000719">
    <property type="entry name" value="Prot_kinase_dom"/>
</dbReference>
<comment type="caution">
    <text evidence="9">The sequence shown here is derived from an EMBL/GenBank/DDBJ whole genome shotgun (WGS) entry which is preliminary data.</text>
</comment>
<dbReference type="InterPro" id="IPR035992">
    <property type="entry name" value="Ricin_B-like_lectins"/>
</dbReference>
<feature type="domain" description="Protein kinase" evidence="8">
    <location>
        <begin position="15"/>
        <end position="277"/>
    </location>
</feature>
<dbReference type="Pfam" id="PF00069">
    <property type="entry name" value="Pkinase"/>
    <property type="match status" value="1"/>
</dbReference>
<dbReference type="PANTHER" id="PTHR43289:SF34">
    <property type="entry name" value="SERINE_THREONINE-PROTEIN KINASE YBDM-RELATED"/>
    <property type="match status" value="1"/>
</dbReference>
<dbReference type="SUPFAM" id="SSF50370">
    <property type="entry name" value="Ricin B-like lectins"/>
    <property type="match status" value="1"/>
</dbReference>
<keyword evidence="10" id="KW-1185">Reference proteome</keyword>
<name>A0A8J3NBJ7_9ACTN</name>
<dbReference type="InterPro" id="IPR000772">
    <property type="entry name" value="Ricin_B_lectin"/>
</dbReference>
<evidence type="ECO:0000256" key="2">
    <source>
        <dbReference type="ARBA" id="ARBA00022741"/>
    </source>
</evidence>
<dbReference type="NCBIfam" id="NF035930">
    <property type="entry name" value="lectin_2"/>
    <property type="match status" value="1"/>
</dbReference>
<dbReference type="InterPro" id="IPR011009">
    <property type="entry name" value="Kinase-like_dom_sf"/>
</dbReference>
<dbReference type="CDD" id="cd23451">
    <property type="entry name" value="beta-trefoil_Ricin_laminarinase"/>
    <property type="match status" value="1"/>
</dbReference>
<dbReference type="GO" id="GO:0005524">
    <property type="term" value="F:ATP binding"/>
    <property type="evidence" value="ECO:0007669"/>
    <property type="project" value="UniProtKB-UniRule"/>
</dbReference>
<dbReference type="AlphaFoldDB" id="A0A8J3NBJ7"/>
<evidence type="ECO:0000256" key="5">
    <source>
        <dbReference type="PROSITE-ProRule" id="PRU10141"/>
    </source>
</evidence>
<proteinExistence type="predicted"/>
<keyword evidence="7" id="KW-1133">Transmembrane helix</keyword>
<gene>
    <name evidence="9" type="ORF">Aru02nite_17540</name>
</gene>